<evidence type="ECO:0000256" key="1">
    <source>
        <dbReference type="SAM" id="MobiDB-lite"/>
    </source>
</evidence>
<dbReference type="EMBL" id="BGZK01000625">
    <property type="protein sequence ID" value="GBP53451.1"/>
    <property type="molecule type" value="Genomic_DNA"/>
</dbReference>
<dbReference type="Proteomes" id="UP000299102">
    <property type="component" value="Unassembled WGS sequence"/>
</dbReference>
<evidence type="ECO:0000313" key="3">
    <source>
        <dbReference type="Proteomes" id="UP000299102"/>
    </source>
</evidence>
<organism evidence="2 3">
    <name type="scientific">Eumeta variegata</name>
    <name type="common">Bagworm moth</name>
    <name type="synonym">Eumeta japonica</name>
    <dbReference type="NCBI Taxonomy" id="151549"/>
    <lineage>
        <taxon>Eukaryota</taxon>
        <taxon>Metazoa</taxon>
        <taxon>Ecdysozoa</taxon>
        <taxon>Arthropoda</taxon>
        <taxon>Hexapoda</taxon>
        <taxon>Insecta</taxon>
        <taxon>Pterygota</taxon>
        <taxon>Neoptera</taxon>
        <taxon>Endopterygota</taxon>
        <taxon>Lepidoptera</taxon>
        <taxon>Glossata</taxon>
        <taxon>Ditrysia</taxon>
        <taxon>Tineoidea</taxon>
        <taxon>Psychidae</taxon>
        <taxon>Oiketicinae</taxon>
        <taxon>Eumeta</taxon>
    </lineage>
</organism>
<accession>A0A4C1WQ82</accession>
<evidence type="ECO:0000313" key="2">
    <source>
        <dbReference type="EMBL" id="GBP53451.1"/>
    </source>
</evidence>
<comment type="caution">
    <text evidence="2">The sequence shown here is derived from an EMBL/GenBank/DDBJ whole genome shotgun (WGS) entry which is preliminary data.</text>
</comment>
<sequence length="70" mass="7995">MTRGGCSRAYIPPMMDTRPMSEQSAGSERRMQELSEKLNFYVVEPLCQPSPTAFRFNWLHKVAGSLKTSR</sequence>
<name>A0A4C1WQ82_EUMVA</name>
<proteinExistence type="predicted"/>
<protein>
    <submittedName>
        <fullName evidence="2">Uncharacterized protein</fullName>
    </submittedName>
</protein>
<reference evidence="2 3" key="1">
    <citation type="journal article" date="2019" name="Commun. Biol.">
        <title>The bagworm genome reveals a unique fibroin gene that provides high tensile strength.</title>
        <authorList>
            <person name="Kono N."/>
            <person name="Nakamura H."/>
            <person name="Ohtoshi R."/>
            <person name="Tomita M."/>
            <person name="Numata K."/>
            <person name="Arakawa K."/>
        </authorList>
    </citation>
    <scope>NUCLEOTIDE SEQUENCE [LARGE SCALE GENOMIC DNA]</scope>
</reference>
<keyword evidence="3" id="KW-1185">Reference proteome</keyword>
<feature type="region of interest" description="Disordered" evidence="1">
    <location>
        <begin position="1"/>
        <end position="29"/>
    </location>
</feature>
<gene>
    <name evidence="2" type="ORF">EVAR_17526_1</name>
</gene>
<dbReference type="AlphaFoldDB" id="A0A4C1WQ82"/>